<evidence type="ECO:0000313" key="2">
    <source>
        <dbReference type="Proteomes" id="UP001244341"/>
    </source>
</evidence>
<reference evidence="1 2" key="1">
    <citation type="submission" date="2023-05" db="EMBL/GenBank/DDBJ databases">
        <title>A 100% complete, gapless, phased diploid assembly of the Scenedesmus obliquus UTEX 3031 genome.</title>
        <authorList>
            <person name="Biondi T.C."/>
            <person name="Hanschen E.R."/>
            <person name="Kwon T."/>
            <person name="Eng W."/>
            <person name="Kruse C.P.S."/>
            <person name="Koehler S.I."/>
            <person name="Kunde Y."/>
            <person name="Gleasner C.D."/>
            <person name="You Mak K.T."/>
            <person name="Polle J."/>
            <person name="Hovde B.T."/>
            <person name="Starkenburg S.R."/>
        </authorList>
    </citation>
    <scope>NUCLEOTIDE SEQUENCE [LARGE SCALE GENOMIC DNA]</scope>
    <source>
        <strain evidence="1 2">DOE0152z</strain>
    </source>
</reference>
<dbReference type="Proteomes" id="UP001244341">
    <property type="component" value="Chromosome 1b"/>
</dbReference>
<protein>
    <submittedName>
        <fullName evidence="1">Uncharacterized protein</fullName>
    </submittedName>
</protein>
<gene>
    <name evidence="1" type="ORF">OEZ85_008320</name>
</gene>
<keyword evidence="2" id="KW-1185">Reference proteome</keyword>
<proteinExistence type="predicted"/>
<organism evidence="1 2">
    <name type="scientific">Tetradesmus obliquus</name>
    <name type="common">Green alga</name>
    <name type="synonym">Acutodesmus obliquus</name>
    <dbReference type="NCBI Taxonomy" id="3088"/>
    <lineage>
        <taxon>Eukaryota</taxon>
        <taxon>Viridiplantae</taxon>
        <taxon>Chlorophyta</taxon>
        <taxon>core chlorophytes</taxon>
        <taxon>Chlorophyceae</taxon>
        <taxon>CS clade</taxon>
        <taxon>Sphaeropleales</taxon>
        <taxon>Scenedesmaceae</taxon>
        <taxon>Tetradesmus</taxon>
    </lineage>
</organism>
<accession>A0ABY8TKS4</accession>
<dbReference type="EMBL" id="CP126208">
    <property type="protein sequence ID" value="WIA08901.1"/>
    <property type="molecule type" value="Genomic_DNA"/>
</dbReference>
<evidence type="ECO:0000313" key="1">
    <source>
        <dbReference type="EMBL" id="WIA08901.1"/>
    </source>
</evidence>
<sequence>MMLTHSSSRLSASNQLSSRRAAVVVRASSSFPGGKVEQWLKTPFDIASFGPRATLGALLSMPEKLESLQADMERITTLVQDPRPVEEKQQLVLQEVEDQLVTFLERGATIESDILANLKVLLPPDVTKQLDELIPPPPNSKPAMPEIEVEEPTIIYTADAVLESQIASEMTEIKVAVEGVKVALEELRANSDITRAGMLKLNLKEARDILARRLQETAPGTAPAGTSSDASLSAATREATVLLDEVDAQFFR</sequence>
<name>A0ABY8TKS4_TETOB</name>